<dbReference type="Gene3D" id="3.30.530.20">
    <property type="match status" value="1"/>
</dbReference>
<proteinExistence type="inferred from homology"/>
<sequence length="154" mass="18162">MTAQIYPQLDPKLDLVLERIIDVPRELVWKVWTTPEHLKPWFCPSPWKTIDCEIDLRPGGIFRTTMQSPEGENFPNLGCYLEIIPNERLVWTDALQPGFRPSPDPNHPFGFLLQLLRWKLMEPEQNIERLRFMEMKPTVKNTKTWVFMKAGESL</sequence>
<gene>
    <name evidence="3" type="ORF">LEP1GSC151_0866</name>
</gene>
<comment type="similarity">
    <text evidence="1">Belongs to the AHA1 family.</text>
</comment>
<evidence type="ECO:0000313" key="4">
    <source>
        <dbReference type="Proteomes" id="UP000011776"/>
    </source>
</evidence>
<organism evidence="3 4">
    <name type="scientific">Leptospira interrogans serovar Grippotyphosa str. LT2186</name>
    <dbReference type="NCBI Taxonomy" id="1001599"/>
    <lineage>
        <taxon>Bacteria</taxon>
        <taxon>Pseudomonadati</taxon>
        <taxon>Spirochaetota</taxon>
        <taxon>Spirochaetia</taxon>
        <taxon>Leptospirales</taxon>
        <taxon>Leptospiraceae</taxon>
        <taxon>Leptospira</taxon>
    </lineage>
</organism>
<evidence type="ECO:0000256" key="1">
    <source>
        <dbReference type="ARBA" id="ARBA00006817"/>
    </source>
</evidence>
<reference evidence="3 4" key="1">
    <citation type="submission" date="2013-02" db="EMBL/GenBank/DDBJ databases">
        <authorList>
            <person name="Harkins D.M."/>
            <person name="Durkin A.S."/>
            <person name="Brinkac L.M."/>
            <person name="Haft D.H."/>
            <person name="Selengut J.D."/>
            <person name="Sanka R."/>
            <person name="DePew J."/>
            <person name="Purushe J."/>
            <person name="Tulsiani S.M."/>
            <person name="Graham G.C."/>
            <person name="Burns M.-A."/>
            <person name="Dohnt M.F."/>
            <person name="Smythe L.D."/>
            <person name="McKay D.B."/>
            <person name="Craig S.B."/>
            <person name="Vinetz J.M."/>
            <person name="Sutton G.G."/>
            <person name="Nierman W.C."/>
            <person name="Fouts D.E."/>
        </authorList>
    </citation>
    <scope>NUCLEOTIDE SEQUENCE [LARGE SCALE GENOMIC DNA]</scope>
    <source>
        <strain evidence="3 4">LT2186</strain>
    </source>
</reference>
<comment type="caution">
    <text evidence="3">The sequence shown here is derived from an EMBL/GenBank/DDBJ whole genome shotgun (WGS) entry which is preliminary data.</text>
</comment>
<protein>
    <submittedName>
        <fullName evidence="3">Putative toxin-antitoxin system, toxin component</fullName>
    </submittedName>
</protein>
<feature type="domain" description="Activator of Hsp90 ATPase homologue 1/2-like C-terminal" evidence="2">
    <location>
        <begin position="22"/>
        <end position="95"/>
    </location>
</feature>
<evidence type="ECO:0000313" key="3">
    <source>
        <dbReference type="EMBL" id="EMG12072.1"/>
    </source>
</evidence>
<dbReference type="SUPFAM" id="SSF55961">
    <property type="entry name" value="Bet v1-like"/>
    <property type="match status" value="1"/>
</dbReference>
<dbReference type="EMBL" id="AFME02000120">
    <property type="protein sequence ID" value="EMG12072.1"/>
    <property type="molecule type" value="Genomic_DNA"/>
</dbReference>
<evidence type="ECO:0000259" key="2">
    <source>
        <dbReference type="Pfam" id="PF08327"/>
    </source>
</evidence>
<dbReference type="Pfam" id="PF08327">
    <property type="entry name" value="AHSA1"/>
    <property type="match status" value="1"/>
</dbReference>
<dbReference type="Proteomes" id="UP000011776">
    <property type="component" value="Unassembled WGS sequence"/>
</dbReference>
<dbReference type="AlphaFoldDB" id="M3I8A8"/>
<accession>M3I8A8</accession>
<dbReference type="InterPro" id="IPR023393">
    <property type="entry name" value="START-like_dom_sf"/>
</dbReference>
<dbReference type="InterPro" id="IPR013538">
    <property type="entry name" value="ASHA1/2-like_C"/>
</dbReference>
<dbReference type="BioCyc" id="LINT1001599:G11K9-2822-MONOMER"/>
<name>M3I8A8_LEPIR</name>